<dbReference type="Proteomes" id="UP000676565">
    <property type="component" value="Unassembled WGS sequence"/>
</dbReference>
<keyword evidence="2" id="KW-0732">Signal</keyword>
<organism evidence="3 4">
    <name type="scientific">Gemmata palustris</name>
    <dbReference type="NCBI Taxonomy" id="2822762"/>
    <lineage>
        <taxon>Bacteria</taxon>
        <taxon>Pseudomonadati</taxon>
        <taxon>Planctomycetota</taxon>
        <taxon>Planctomycetia</taxon>
        <taxon>Gemmatales</taxon>
        <taxon>Gemmataceae</taxon>
        <taxon>Gemmata</taxon>
    </lineage>
</organism>
<evidence type="ECO:0000256" key="1">
    <source>
        <dbReference type="SAM" id="MobiDB-lite"/>
    </source>
</evidence>
<comment type="caution">
    <text evidence="3">The sequence shown here is derived from an EMBL/GenBank/DDBJ whole genome shotgun (WGS) entry which is preliminary data.</text>
</comment>
<proteinExistence type="predicted"/>
<protein>
    <recommendedName>
        <fullName evidence="5">Carboxypeptidase regulatory-like domain-containing protein</fullName>
    </recommendedName>
</protein>
<feature type="region of interest" description="Disordered" evidence="1">
    <location>
        <begin position="87"/>
        <end position="122"/>
    </location>
</feature>
<dbReference type="PROSITE" id="PS51257">
    <property type="entry name" value="PROKAR_LIPOPROTEIN"/>
    <property type="match status" value="1"/>
</dbReference>
<gene>
    <name evidence="3" type="ORF">J8F10_30510</name>
</gene>
<evidence type="ECO:0000313" key="3">
    <source>
        <dbReference type="EMBL" id="MBP3959599.1"/>
    </source>
</evidence>
<keyword evidence="4" id="KW-1185">Reference proteome</keyword>
<dbReference type="RefSeq" id="WP_210660309.1">
    <property type="nucleotide sequence ID" value="NZ_JAGKQQ010000001.1"/>
</dbReference>
<sequence>MTARIFTRTACGALLVFASFAACGCSSEKPTGTVAGTVKYRGNPLTAGEVNLLSKTGAAGSAKIDANGQYKVTGELEAGEYKAYFAPPRAEPQAPGTKASPAPKVEVPPKFRDPNSSGVVVTVKSGSNDIPIEFKD</sequence>
<reference evidence="3 4" key="1">
    <citation type="submission" date="2021-04" db="EMBL/GenBank/DDBJ databases">
        <authorList>
            <person name="Ivanova A."/>
        </authorList>
    </citation>
    <scope>NUCLEOTIDE SEQUENCE [LARGE SCALE GENOMIC DNA]</scope>
    <source>
        <strain evidence="3 4">G18</strain>
    </source>
</reference>
<name>A0ABS5C0W2_9BACT</name>
<evidence type="ECO:0000256" key="2">
    <source>
        <dbReference type="SAM" id="SignalP"/>
    </source>
</evidence>
<feature type="chain" id="PRO_5045481792" description="Carboxypeptidase regulatory-like domain-containing protein" evidence="2">
    <location>
        <begin position="22"/>
        <end position="136"/>
    </location>
</feature>
<dbReference type="EMBL" id="JAGKQQ010000001">
    <property type="protein sequence ID" value="MBP3959599.1"/>
    <property type="molecule type" value="Genomic_DNA"/>
</dbReference>
<evidence type="ECO:0008006" key="5">
    <source>
        <dbReference type="Google" id="ProtNLM"/>
    </source>
</evidence>
<feature type="signal peptide" evidence="2">
    <location>
        <begin position="1"/>
        <end position="21"/>
    </location>
</feature>
<accession>A0ABS5C0W2</accession>
<evidence type="ECO:0000313" key="4">
    <source>
        <dbReference type="Proteomes" id="UP000676565"/>
    </source>
</evidence>